<organism evidence="2 3">
    <name type="scientific">Streptomyces stelliscabiei</name>
    <dbReference type="NCBI Taxonomy" id="146820"/>
    <lineage>
        <taxon>Bacteria</taxon>
        <taxon>Bacillati</taxon>
        <taxon>Actinomycetota</taxon>
        <taxon>Actinomycetes</taxon>
        <taxon>Kitasatosporales</taxon>
        <taxon>Streptomycetaceae</taxon>
        <taxon>Streptomyces</taxon>
    </lineage>
</organism>
<evidence type="ECO:0000313" key="2">
    <source>
        <dbReference type="EMBL" id="MBE1599887.1"/>
    </source>
</evidence>
<comment type="caution">
    <text evidence="2">The sequence shown here is derived from an EMBL/GenBank/DDBJ whole genome shotgun (WGS) entry which is preliminary data.</text>
</comment>
<dbReference type="EMBL" id="JADBGF010000001">
    <property type="protein sequence ID" value="MBE1599887.1"/>
    <property type="molecule type" value="Genomic_DNA"/>
</dbReference>
<evidence type="ECO:0000256" key="1">
    <source>
        <dbReference type="SAM" id="MobiDB-lite"/>
    </source>
</evidence>
<evidence type="ECO:0000313" key="3">
    <source>
        <dbReference type="Proteomes" id="UP000629287"/>
    </source>
</evidence>
<protein>
    <submittedName>
        <fullName evidence="2">Uncharacterized protein</fullName>
    </submittedName>
</protein>
<feature type="compositionally biased region" description="Low complexity" evidence="1">
    <location>
        <begin position="53"/>
        <end position="75"/>
    </location>
</feature>
<dbReference type="GeneID" id="86830552"/>
<dbReference type="Proteomes" id="UP000629287">
    <property type="component" value="Unassembled WGS sequence"/>
</dbReference>
<name>A0A8I0TTN8_9ACTN</name>
<dbReference type="AlphaFoldDB" id="A0A8I0TTN8"/>
<dbReference type="RefSeq" id="WP_159026196.1">
    <property type="nucleotide sequence ID" value="NZ_JADBGF010000001.1"/>
</dbReference>
<accession>A0A8I0TTN8</accession>
<keyword evidence="3" id="KW-1185">Reference proteome</keyword>
<proteinExistence type="predicted"/>
<reference evidence="2 3" key="1">
    <citation type="submission" date="2020-10" db="EMBL/GenBank/DDBJ databases">
        <title>Sequencing the genomes of 1000 actinobacteria strains.</title>
        <authorList>
            <person name="Klenk H.-P."/>
        </authorList>
    </citation>
    <scope>NUCLEOTIDE SEQUENCE [LARGE SCALE GENOMIC DNA]</scope>
    <source>
        <strain evidence="2 3">DSM 41803</strain>
    </source>
</reference>
<sequence length="82" mass="8525">MHDLRSLGYQVRAESALEHTPAPGTPQPAARNERTGRRSQIAQAAAVRPSRITALATAAPAAPPQAARTAQPGAAHGRGRRA</sequence>
<feature type="region of interest" description="Disordered" evidence="1">
    <location>
        <begin position="1"/>
        <end position="82"/>
    </location>
</feature>
<gene>
    <name evidence="2" type="ORF">H4687_006016</name>
</gene>